<accession>A0A1C7DLC2</accession>
<name>A0A1C7DLC2_9BACL</name>
<dbReference type="RefSeq" id="WP_008496114.1">
    <property type="nucleotide sequence ID" value="NZ_CP016537.2"/>
</dbReference>
<dbReference type="InterPro" id="IPR004607">
    <property type="entry name" value="GART"/>
</dbReference>
<dbReference type="PROSITE" id="PS00373">
    <property type="entry name" value="GART"/>
    <property type="match status" value="1"/>
</dbReference>
<keyword evidence="9" id="KW-1185">Reference proteome</keyword>
<dbReference type="HAMAP" id="MF_01930">
    <property type="entry name" value="PurN"/>
    <property type="match status" value="1"/>
</dbReference>
<evidence type="ECO:0000256" key="2">
    <source>
        <dbReference type="ARBA" id="ARBA00022679"/>
    </source>
</evidence>
<dbReference type="OrthoDB" id="9806170at2"/>
<keyword evidence="2 6" id="KW-0808">Transferase</keyword>
<comment type="pathway">
    <text evidence="1 6">Purine metabolism; IMP biosynthesis via de novo pathway; N(2)-formyl-N(1)-(5-phospho-D-ribosyl)glycinamide from N(1)-(5-phospho-D-ribosyl)glycinamide (10-formyl THF route): step 1/1.</text>
</comment>
<dbReference type="InterPro" id="IPR002376">
    <property type="entry name" value="Formyl_transf_N"/>
</dbReference>
<feature type="binding site" evidence="6">
    <location>
        <begin position="15"/>
        <end position="17"/>
    </location>
    <ligand>
        <name>N(1)-(5-phospho-beta-D-ribosyl)glycinamide</name>
        <dbReference type="ChEBI" id="CHEBI:143788"/>
    </ligand>
</feature>
<feature type="domain" description="Formyl transferase N-terminal" evidence="7">
    <location>
        <begin position="6"/>
        <end position="184"/>
    </location>
</feature>
<dbReference type="Gene3D" id="3.40.50.170">
    <property type="entry name" value="Formyl transferase, N-terminal domain"/>
    <property type="match status" value="1"/>
</dbReference>
<reference evidence="9" key="1">
    <citation type="submission" date="2016-07" db="EMBL/GenBank/DDBJ databases">
        <authorList>
            <person name="See-Too W.S."/>
        </authorList>
    </citation>
    <scope>NUCLEOTIDE SEQUENCE [LARGE SCALE GENOMIC DNA]</scope>
    <source>
        <strain evidence="9">DSM 24743</strain>
    </source>
</reference>
<evidence type="ECO:0000259" key="7">
    <source>
        <dbReference type="Pfam" id="PF00551"/>
    </source>
</evidence>
<dbReference type="AlphaFoldDB" id="A0A1C7DLC2"/>
<dbReference type="InterPro" id="IPR001555">
    <property type="entry name" value="GART_AS"/>
</dbReference>
<evidence type="ECO:0000313" key="8">
    <source>
        <dbReference type="EMBL" id="ANU12369.1"/>
    </source>
</evidence>
<comment type="function">
    <text evidence="6">Catalyzes the transfer of a formyl group from 10-formyltetrahydrofolate to 5-phospho-ribosyl-glycinamide (GAR), producing 5-phospho-ribosyl-N-formylglycinamide (FGAR) and tetrahydrofolate.</text>
</comment>
<evidence type="ECO:0000256" key="5">
    <source>
        <dbReference type="ARBA" id="ARBA00047664"/>
    </source>
</evidence>
<evidence type="ECO:0000256" key="3">
    <source>
        <dbReference type="ARBA" id="ARBA00022755"/>
    </source>
</evidence>
<evidence type="ECO:0000256" key="6">
    <source>
        <dbReference type="HAMAP-Rule" id="MF_01930"/>
    </source>
</evidence>
<comment type="similarity">
    <text evidence="4 6">Belongs to the GART family.</text>
</comment>
<dbReference type="UniPathway" id="UPA00074">
    <property type="reaction ID" value="UER00126"/>
</dbReference>
<evidence type="ECO:0000256" key="4">
    <source>
        <dbReference type="ARBA" id="ARBA00038440"/>
    </source>
</evidence>
<feature type="binding site" evidence="6">
    <location>
        <begin position="93"/>
        <end position="96"/>
    </location>
    <ligand>
        <name>(6R)-10-formyltetrahydrofolate</name>
        <dbReference type="ChEBI" id="CHEBI:195366"/>
    </ligand>
</feature>
<protein>
    <recommendedName>
        <fullName evidence="6">Phosphoribosylglycinamide formyltransferase</fullName>
        <ecNumber evidence="6">2.1.2.2</ecNumber>
    </recommendedName>
    <alternativeName>
        <fullName evidence="6">5'-phosphoribosylglycinamide transformylase</fullName>
    </alternativeName>
    <alternativeName>
        <fullName evidence="6">GAR transformylase</fullName>
        <shortName evidence="6">GART</shortName>
    </alternativeName>
</protein>
<dbReference type="GO" id="GO:0005829">
    <property type="term" value="C:cytosol"/>
    <property type="evidence" value="ECO:0007669"/>
    <property type="project" value="TreeGrafter"/>
</dbReference>
<sequence length="190" mass="20850">MKTKTKIAVFASGNGSNFQAIVDAITADKLAAEIMLVVTDKPKAFVLNRATKAGVASFSFIPSEYDSKQHYEEMLKEKLQKLGVEWIVLAGYMRLIGPVLLEAYENRIVNIHPSVLPAFPGKDAIGQTLAAGAVNAGVTVHYVDAGMDTGNIIAQQSFPVLGRGREEVEHQIHQIEHELYPTTLQQLFDR</sequence>
<proteinExistence type="inferred from homology"/>
<dbReference type="NCBIfam" id="TIGR00639">
    <property type="entry name" value="PurN"/>
    <property type="match status" value="1"/>
</dbReference>
<feature type="binding site" evidence="6">
    <location>
        <position position="68"/>
    </location>
    <ligand>
        <name>(6R)-10-formyltetrahydrofolate</name>
        <dbReference type="ChEBI" id="CHEBI:195366"/>
    </ligand>
</feature>
<dbReference type="EMBL" id="CP016537">
    <property type="protein sequence ID" value="ANU12369.1"/>
    <property type="molecule type" value="Genomic_DNA"/>
</dbReference>
<dbReference type="PANTHER" id="PTHR43369:SF2">
    <property type="entry name" value="PHOSPHORIBOSYLGLYCINAMIDE FORMYLTRANSFERASE"/>
    <property type="match status" value="1"/>
</dbReference>
<gene>
    <name evidence="6" type="primary">purN</name>
    <name evidence="8" type="ORF">BBI08_00100</name>
</gene>
<dbReference type="Pfam" id="PF00551">
    <property type="entry name" value="Formyl_trans_N"/>
    <property type="match status" value="1"/>
</dbReference>
<dbReference type="GO" id="GO:0004644">
    <property type="term" value="F:phosphoribosylglycinamide formyltransferase activity"/>
    <property type="evidence" value="ECO:0007669"/>
    <property type="project" value="UniProtKB-UniRule"/>
</dbReference>
<feature type="binding site" evidence="6">
    <location>
        <position position="110"/>
    </location>
    <ligand>
        <name>(6R)-10-formyltetrahydrofolate</name>
        <dbReference type="ChEBI" id="CHEBI:195366"/>
    </ligand>
</feature>
<organism evidence="8 9">
    <name type="scientific">Planococcus halocryophilus</name>
    <dbReference type="NCBI Taxonomy" id="1215089"/>
    <lineage>
        <taxon>Bacteria</taxon>
        <taxon>Bacillati</taxon>
        <taxon>Bacillota</taxon>
        <taxon>Bacilli</taxon>
        <taxon>Bacillales</taxon>
        <taxon>Caryophanaceae</taxon>
        <taxon>Planococcus</taxon>
    </lineage>
</organism>
<reference evidence="9" key="2">
    <citation type="submission" date="2016-10" db="EMBL/GenBank/DDBJ databases">
        <authorList>
            <person name="See-Too W.S."/>
        </authorList>
    </citation>
    <scope>NUCLEOTIDE SEQUENCE [LARGE SCALE GENOMIC DNA]</scope>
    <source>
        <strain evidence="9">DSM 24743</strain>
    </source>
</reference>
<dbReference type="InterPro" id="IPR036477">
    <property type="entry name" value="Formyl_transf_N_sf"/>
</dbReference>
<dbReference type="GO" id="GO:0006189">
    <property type="term" value="P:'de novo' IMP biosynthetic process"/>
    <property type="evidence" value="ECO:0007669"/>
    <property type="project" value="UniProtKB-UniRule"/>
</dbReference>
<dbReference type="STRING" id="1215089.BBI08_00100"/>
<dbReference type="Proteomes" id="UP000092687">
    <property type="component" value="Chromosome"/>
</dbReference>
<evidence type="ECO:0000313" key="9">
    <source>
        <dbReference type="Proteomes" id="UP000092687"/>
    </source>
</evidence>
<comment type="catalytic activity">
    <reaction evidence="5 6">
        <text>N(1)-(5-phospho-beta-D-ribosyl)glycinamide + (6R)-10-formyltetrahydrofolate = N(2)-formyl-N(1)-(5-phospho-beta-D-ribosyl)glycinamide + (6S)-5,6,7,8-tetrahydrofolate + H(+)</text>
        <dbReference type="Rhea" id="RHEA:15053"/>
        <dbReference type="ChEBI" id="CHEBI:15378"/>
        <dbReference type="ChEBI" id="CHEBI:57453"/>
        <dbReference type="ChEBI" id="CHEBI:143788"/>
        <dbReference type="ChEBI" id="CHEBI:147286"/>
        <dbReference type="ChEBI" id="CHEBI:195366"/>
        <dbReference type="EC" id="2.1.2.2"/>
    </reaction>
</comment>
<dbReference type="CDD" id="cd08645">
    <property type="entry name" value="FMT_core_GART"/>
    <property type="match status" value="1"/>
</dbReference>
<evidence type="ECO:0000256" key="1">
    <source>
        <dbReference type="ARBA" id="ARBA00005054"/>
    </source>
</evidence>
<dbReference type="SUPFAM" id="SSF53328">
    <property type="entry name" value="Formyltransferase"/>
    <property type="match status" value="1"/>
</dbReference>
<feature type="active site" description="Proton donor" evidence="6">
    <location>
        <position position="112"/>
    </location>
</feature>
<dbReference type="PANTHER" id="PTHR43369">
    <property type="entry name" value="PHOSPHORIBOSYLGLYCINAMIDE FORMYLTRANSFERASE"/>
    <property type="match status" value="1"/>
</dbReference>
<keyword evidence="3 6" id="KW-0658">Purine biosynthesis</keyword>
<dbReference type="EC" id="2.1.2.2" evidence="6"/>
<feature type="site" description="Raises pKa of active site His" evidence="6">
    <location>
        <position position="148"/>
    </location>
</feature>
<dbReference type="KEGG" id="phc:BBI08_00100"/>